<protein>
    <submittedName>
        <fullName evidence="1">Uncharacterized protein</fullName>
    </submittedName>
</protein>
<accession>A0AC59YHD3</accession>
<proteinExistence type="predicted"/>
<evidence type="ECO:0000313" key="2">
    <source>
        <dbReference type="Proteomes" id="UP001162501"/>
    </source>
</evidence>
<dbReference type="Proteomes" id="UP001162501">
    <property type="component" value="Chromosome 15"/>
</dbReference>
<evidence type="ECO:0000313" key="1">
    <source>
        <dbReference type="EMBL" id="CAM9683371.1"/>
    </source>
</evidence>
<reference evidence="1" key="2">
    <citation type="submission" date="2025-03" db="EMBL/GenBank/DDBJ databases">
        <authorList>
            <consortium name="ELIXIR-Norway"/>
            <consortium name="Elixir Norway"/>
        </authorList>
    </citation>
    <scope>NUCLEOTIDE SEQUENCE</scope>
</reference>
<dbReference type="EMBL" id="OX596099">
    <property type="protein sequence ID" value="CAM9683371.1"/>
    <property type="molecule type" value="Genomic_DNA"/>
</dbReference>
<reference evidence="1" key="1">
    <citation type="submission" date="2023-05" db="EMBL/GenBank/DDBJ databases">
        <authorList>
            <consortium name="ELIXIR-Norway"/>
        </authorList>
    </citation>
    <scope>NUCLEOTIDE SEQUENCE</scope>
</reference>
<organism evidence="1 2">
    <name type="scientific">Rangifer tarandus platyrhynchus</name>
    <name type="common">Svalbard reindeer</name>
    <dbReference type="NCBI Taxonomy" id="3082113"/>
    <lineage>
        <taxon>Eukaryota</taxon>
        <taxon>Metazoa</taxon>
        <taxon>Chordata</taxon>
        <taxon>Craniata</taxon>
        <taxon>Vertebrata</taxon>
        <taxon>Euteleostomi</taxon>
        <taxon>Mammalia</taxon>
        <taxon>Eutheria</taxon>
        <taxon>Laurasiatheria</taxon>
        <taxon>Artiodactyla</taxon>
        <taxon>Ruminantia</taxon>
        <taxon>Pecora</taxon>
        <taxon>Cervidae</taxon>
        <taxon>Odocoileinae</taxon>
        <taxon>Rangifer</taxon>
    </lineage>
</organism>
<gene>
    <name evidence="1" type="ORF">MRATA1EN22A_LOCUS5974</name>
</gene>
<name>A0AC59YHD3_RANTA</name>
<sequence>MAGAKALGRDRARSDEGKKTSTSPCALRPPPSSYQRRAGGRPWARGGGSGALLQVRWRRRVCGGRSVAGREAGRVAAAGTARAEARGCGLAFARRPVTAAGQSALDLHATSPAPSGTLIPPSSTCPSERRPVSLPPPTPAACNLGGTDGNNNNHGSNIHNSNDCIQRPGRVPVTDRTQSPQRPWEGYAVHIPI</sequence>